<name>A0AAV9MZI6_9EURO</name>
<feature type="compositionally biased region" description="Basic and acidic residues" evidence="1">
    <location>
        <begin position="76"/>
        <end position="86"/>
    </location>
</feature>
<gene>
    <name evidence="2" type="ORF">LTR84_006939</name>
</gene>
<feature type="compositionally biased region" description="Polar residues" evidence="1">
    <location>
        <begin position="34"/>
        <end position="45"/>
    </location>
</feature>
<organism evidence="2 3">
    <name type="scientific">Exophiala bonariae</name>
    <dbReference type="NCBI Taxonomy" id="1690606"/>
    <lineage>
        <taxon>Eukaryota</taxon>
        <taxon>Fungi</taxon>
        <taxon>Dikarya</taxon>
        <taxon>Ascomycota</taxon>
        <taxon>Pezizomycotina</taxon>
        <taxon>Eurotiomycetes</taxon>
        <taxon>Chaetothyriomycetidae</taxon>
        <taxon>Chaetothyriales</taxon>
        <taxon>Herpotrichiellaceae</taxon>
        <taxon>Exophiala</taxon>
    </lineage>
</organism>
<dbReference type="GeneID" id="89975107"/>
<evidence type="ECO:0000313" key="2">
    <source>
        <dbReference type="EMBL" id="KAK5046997.1"/>
    </source>
</evidence>
<dbReference type="EMBL" id="JAVRRD010000027">
    <property type="protein sequence ID" value="KAK5046997.1"/>
    <property type="molecule type" value="Genomic_DNA"/>
</dbReference>
<evidence type="ECO:0000313" key="3">
    <source>
        <dbReference type="Proteomes" id="UP001358417"/>
    </source>
</evidence>
<accession>A0AAV9MZI6</accession>
<feature type="region of interest" description="Disordered" evidence="1">
    <location>
        <begin position="76"/>
        <end position="137"/>
    </location>
</feature>
<protein>
    <submittedName>
        <fullName evidence="2">Uncharacterized protein</fullName>
    </submittedName>
</protein>
<dbReference type="Proteomes" id="UP001358417">
    <property type="component" value="Unassembled WGS sequence"/>
</dbReference>
<feature type="compositionally biased region" description="Basic and acidic residues" evidence="1">
    <location>
        <begin position="127"/>
        <end position="137"/>
    </location>
</feature>
<sequence>MASNETKPAMAERSKAEGSKDVFEDKHNAADPALSTTQTLPSSSGVLAKLEQESLAGQEYAARQKKRLEEALAKLEKNRVRREKYALKRQALKKQQEKEKEKARAEASEAQSVGPQAYGKLAPQVREGAEESEKRSK</sequence>
<keyword evidence="3" id="KW-1185">Reference proteome</keyword>
<feature type="region of interest" description="Disordered" evidence="1">
    <location>
        <begin position="1"/>
        <end position="45"/>
    </location>
</feature>
<dbReference type="RefSeq" id="XP_064702564.1">
    <property type="nucleotide sequence ID" value="XM_064850495.1"/>
</dbReference>
<comment type="caution">
    <text evidence="2">The sequence shown here is derived from an EMBL/GenBank/DDBJ whole genome shotgun (WGS) entry which is preliminary data.</text>
</comment>
<feature type="compositionally biased region" description="Basic and acidic residues" evidence="1">
    <location>
        <begin position="10"/>
        <end position="29"/>
    </location>
</feature>
<proteinExistence type="predicted"/>
<dbReference type="AlphaFoldDB" id="A0AAV9MZI6"/>
<evidence type="ECO:0000256" key="1">
    <source>
        <dbReference type="SAM" id="MobiDB-lite"/>
    </source>
</evidence>
<reference evidence="2 3" key="1">
    <citation type="submission" date="2023-08" db="EMBL/GenBank/DDBJ databases">
        <title>Black Yeasts Isolated from many extreme environments.</title>
        <authorList>
            <person name="Coleine C."/>
            <person name="Stajich J.E."/>
            <person name="Selbmann L."/>
        </authorList>
    </citation>
    <scope>NUCLEOTIDE SEQUENCE [LARGE SCALE GENOMIC DNA]</scope>
    <source>
        <strain evidence="2 3">CCFEE 5792</strain>
    </source>
</reference>
<feature type="compositionally biased region" description="Basic and acidic residues" evidence="1">
    <location>
        <begin position="94"/>
        <end position="107"/>
    </location>
</feature>